<comment type="caution">
    <text evidence="2">The sequence shown here is derived from an EMBL/GenBank/DDBJ whole genome shotgun (WGS) entry which is preliminary data.</text>
</comment>
<protein>
    <submittedName>
        <fullName evidence="2">Uncharacterized protein</fullName>
    </submittedName>
</protein>
<proteinExistence type="predicted"/>
<accession>A0A951UMN6</accession>
<evidence type="ECO:0000313" key="2">
    <source>
        <dbReference type="EMBL" id="MBW4658864.1"/>
    </source>
</evidence>
<dbReference type="Proteomes" id="UP000757435">
    <property type="component" value="Unassembled WGS sequence"/>
</dbReference>
<gene>
    <name evidence="2" type="ORF">KME15_09325</name>
</gene>
<reference evidence="2" key="1">
    <citation type="submission" date="2021-05" db="EMBL/GenBank/DDBJ databases">
        <authorList>
            <person name="Pietrasiak N."/>
            <person name="Ward R."/>
            <person name="Stajich J.E."/>
            <person name="Kurbessoian T."/>
        </authorList>
    </citation>
    <scope>NUCLEOTIDE SEQUENCE</scope>
    <source>
        <strain evidence="2">UHER 2000/2452</strain>
    </source>
</reference>
<dbReference type="AlphaFoldDB" id="A0A951UMN6"/>
<reference evidence="2" key="2">
    <citation type="journal article" date="2022" name="Microbiol. Resour. Announc.">
        <title>Metagenome Sequencing to Explore Phylogenomics of Terrestrial Cyanobacteria.</title>
        <authorList>
            <person name="Ward R.D."/>
            <person name="Stajich J.E."/>
            <person name="Johansen J.R."/>
            <person name="Huntemann M."/>
            <person name="Clum A."/>
            <person name="Foster B."/>
            <person name="Foster B."/>
            <person name="Roux S."/>
            <person name="Palaniappan K."/>
            <person name="Varghese N."/>
            <person name="Mukherjee S."/>
            <person name="Reddy T.B.K."/>
            <person name="Daum C."/>
            <person name="Copeland A."/>
            <person name="Chen I.A."/>
            <person name="Ivanova N.N."/>
            <person name="Kyrpides N.C."/>
            <person name="Shapiro N."/>
            <person name="Eloe-Fadrosh E.A."/>
            <person name="Pietrasiak N."/>
        </authorList>
    </citation>
    <scope>NUCLEOTIDE SEQUENCE</scope>
    <source>
        <strain evidence="2">UHER 2000/2452</strain>
    </source>
</reference>
<evidence type="ECO:0000313" key="3">
    <source>
        <dbReference type="Proteomes" id="UP000757435"/>
    </source>
</evidence>
<sequence length="60" mass="6764">MTKIQNSWVKPSETAHAAIEVPIAAPKEFGSKFSKRSNSRGLRVQGMAEDVFYQTQPKRQ</sequence>
<dbReference type="EMBL" id="JAHHHD010000008">
    <property type="protein sequence ID" value="MBW4658864.1"/>
    <property type="molecule type" value="Genomic_DNA"/>
</dbReference>
<evidence type="ECO:0000256" key="1">
    <source>
        <dbReference type="SAM" id="MobiDB-lite"/>
    </source>
</evidence>
<organism evidence="2 3">
    <name type="scientific">Drouetiella hepatica Uher 2000/2452</name>
    <dbReference type="NCBI Taxonomy" id="904376"/>
    <lineage>
        <taxon>Bacteria</taxon>
        <taxon>Bacillati</taxon>
        <taxon>Cyanobacteriota</taxon>
        <taxon>Cyanophyceae</taxon>
        <taxon>Oculatellales</taxon>
        <taxon>Oculatellaceae</taxon>
        <taxon>Drouetiella</taxon>
    </lineage>
</organism>
<name>A0A951UMN6_9CYAN</name>
<feature type="region of interest" description="Disordered" evidence="1">
    <location>
        <begin position="31"/>
        <end position="60"/>
    </location>
</feature>